<reference evidence="19 20" key="1">
    <citation type="submission" date="2019-01" db="EMBL/GenBank/DDBJ databases">
        <title>Insights into ecological role of a new deltaproteobacterial order Candidatus Sinidesulfobacterales (Sva0485) by metagenomics and metatranscriptomics.</title>
        <authorList>
            <person name="Tan S."/>
            <person name="Liu J."/>
            <person name="Fang Y."/>
            <person name="Hedlund B.P."/>
            <person name="Lian Z.H."/>
            <person name="Huang L.Y."/>
            <person name="Li J.T."/>
            <person name="Huang L.N."/>
            <person name="Li W.J."/>
            <person name="Jiang H.C."/>
            <person name="Dong H.L."/>
            <person name="Shu W.S."/>
        </authorList>
    </citation>
    <scope>NUCLEOTIDE SEQUENCE [LARGE SCALE GENOMIC DNA]</scope>
    <source>
        <strain evidence="19">AP3</strain>
    </source>
</reference>
<evidence type="ECO:0000256" key="16">
    <source>
        <dbReference type="PROSITE-ProRule" id="PRU00169"/>
    </source>
</evidence>
<evidence type="ECO:0000256" key="15">
    <source>
        <dbReference type="ARBA" id="ARBA00031910"/>
    </source>
</evidence>
<dbReference type="PROSITE" id="PS00676">
    <property type="entry name" value="SIGMA54_INTERACT_2"/>
    <property type="match status" value="1"/>
</dbReference>
<keyword evidence="4" id="KW-0678">Repressor</keyword>
<evidence type="ECO:0000256" key="1">
    <source>
        <dbReference type="ARBA" id="ARBA00004496"/>
    </source>
</evidence>
<keyword evidence="9" id="KW-0805">Transcription regulation</keyword>
<dbReference type="InterPro" id="IPR025944">
    <property type="entry name" value="Sigma_54_int_dom_CS"/>
</dbReference>
<protein>
    <recommendedName>
        <fullName evidence="2">DNA-binding transcriptional regulator NtrC</fullName>
    </recommendedName>
    <alternativeName>
        <fullName evidence="14">Nitrogen regulation protein NR(I)</fullName>
    </alternativeName>
    <alternativeName>
        <fullName evidence="15">Nitrogen regulator I</fullName>
    </alternativeName>
</protein>
<evidence type="ECO:0000256" key="5">
    <source>
        <dbReference type="ARBA" id="ARBA00022553"/>
    </source>
</evidence>
<dbReference type="InterPro" id="IPR011006">
    <property type="entry name" value="CheY-like_superfamily"/>
</dbReference>
<evidence type="ECO:0000256" key="6">
    <source>
        <dbReference type="ARBA" id="ARBA00022741"/>
    </source>
</evidence>
<feature type="domain" description="Sigma-54 factor interaction" evidence="17">
    <location>
        <begin position="139"/>
        <end position="368"/>
    </location>
</feature>
<evidence type="ECO:0000256" key="7">
    <source>
        <dbReference type="ARBA" id="ARBA00022840"/>
    </source>
</evidence>
<dbReference type="InterPro" id="IPR009057">
    <property type="entry name" value="Homeodomain-like_sf"/>
</dbReference>
<dbReference type="InterPro" id="IPR027417">
    <property type="entry name" value="P-loop_NTPase"/>
</dbReference>
<dbReference type="PROSITE" id="PS00675">
    <property type="entry name" value="SIGMA54_INTERACT_1"/>
    <property type="match status" value="1"/>
</dbReference>
<keyword evidence="11" id="KW-0010">Activator</keyword>
<dbReference type="PANTHER" id="PTHR32071">
    <property type="entry name" value="TRANSCRIPTIONAL REGULATORY PROTEIN"/>
    <property type="match status" value="1"/>
</dbReference>
<evidence type="ECO:0000256" key="12">
    <source>
        <dbReference type="ARBA" id="ARBA00023163"/>
    </source>
</evidence>
<evidence type="ECO:0000259" key="18">
    <source>
        <dbReference type="PROSITE" id="PS50110"/>
    </source>
</evidence>
<feature type="domain" description="Response regulatory" evidence="18">
    <location>
        <begin position="5"/>
        <end position="118"/>
    </location>
</feature>
<evidence type="ECO:0000259" key="17">
    <source>
        <dbReference type="PROSITE" id="PS50045"/>
    </source>
</evidence>
<dbReference type="CDD" id="cd00156">
    <property type="entry name" value="REC"/>
    <property type="match status" value="1"/>
</dbReference>
<dbReference type="Pfam" id="PF00072">
    <property type="entry name" value="Response_reg"/>
    <property type="match status" value="1"/>
</dbReference>
<keyword evidence="12" id="KW-0804">Transcription</keyword>
<dbReference type="InterPro" id="IPR025943">
    <property type="entry name" value="Sigma_54_int_dom_ATP-bd_2"/>
</dbReference>
<dbReference type="Pfam" id="PF02954">
    <property type="entry name" value="HTH_8"/>
    <property type="match status" value="1"/>
</dbReference>
<dbReference type="PANTHER" id="PTHR32071:SF95">
    <property type="entry name" value="DNA-BINDING TRANSCRIPTIONAL REGULATOR NTRC"/>
    <property type="match status" value="1"/>
</dbReference>
<dbReference type="InterPro" id="IPR058031">
    <property type="entry name" value="AAA_lid_NorR"/>
</dbReference>
<dbReference type="InterPro" id="IPR025662">
    <property type="entry name" value="Sigma_54_int_dom_ATP-bd_1"/>
</dbReference>
<dbReference type="GO" id="GO:0005524">
    <property type="term" value="F:ATP binding"/>
    <property type="evidence" value="ECO:0007669"/>
    <property type="project" value="UniProtKB-KW"/>
</dbReference>
<dbReference type="PROSITE" id="PS50110">
    <property type="entry name" value="RESPONSE_REGULATORY"/>
    <property type="match status" value="1"/>
</dbReference>
<dbReference type="SUPFAM" id="SSF52540">
    <property type="entry name" value="P-loop containing nucleoside triphosphate hydrolases"/>
    <property type="match status" value="1"/>
</dbReference>
<dbReference type="AlphaFoldDB" id="A0A519BCZ9"/>
<dbReference type="SUPFAM" id="SSF52172">
    <property type="entry name" value="CheY-like"/>
    <property type="match status" value="1"/>
</dbReference>
<dbReference type="Gene3D" id="3.40.50.300">
    <property type="entry name" value="P-loop containing nucleotide triphosphate hydrolases"/>
    <property type="match status" value="1"/>
</dbReference>
<dbReference type="Gene3D" id="3.40.50.2300">
    <property type="match status" value="1"/>
</dbReference>
<organism evidence="19 20">
    <name type="scientific">Candidatus Acidulodesulfobacterium ferriphilum</name>
    <dbReference type="NCBI Taxonomy" id="2597223"/>
    <lineage>
        <taxon>Bacteria</taxon>
        <taxon>Deltaproteobacteria</taxon>
        <taxon>Candidatus Acidulodesulfobacterales</taxon>
        <taxon>Candidatus Acidulodesulfobacterium</taxon>
    </lineage>
</organism>
<keyword evidence="7" id="KW-0067">ATP-binding</keyword>
<keyword evidence="6" id="KW-0547">Nucleotide-binding</keyword>
<dbReference type="SUPFAM" id="SSF46689">
    <property type="entry name" value="Homeodomain-like"/>
    <property type="match status" value="1"/>
</dbReference>
<dbReference type="InterPro" id="IPR003593">
    <property type="entry name" value="AAA+_ATPase"/>
</dbReference>
<dbReference type="PROSITE" id="PS50045">
    <property type="entry name" value="SIGMA54_INTERACT_4"/>
    <property type="match status" value="1"/>
</dbReference>
<comment type="caution">
    <text evidence="19">The sequence shown here is derived from an EMBL/GenBank/DDBJ whole genome shotgun (WGS) entry which is preliminary data.</text>
</comment>
<comment type="subcellular location">
    <subcellularLocation>
        <location evidence="1">Cytoplasm</location>
    </subcellularLocation>
</comment>
<evidence type="ECO:0000256" key="2">
    <source>
        <dbReference type="ARBA" id="ARBA00019059"/>
    </source>
</evidence>
<keyword evidence="10" id="KW-0238">DNA-binding</keyword>
<evidence type="ECO:0000256" key="14">
    <source>
        <dbReference type="ARBA" id="ARBA00029881"/>
    </source>
</evidence>
<evidence type="ECO:0000256" key="4">
    <source>
        <dbReference type="ARBA" id="ARBA00022491"/>
    </source>
</evidence>
<evidence type="ECO:0000256" key="8">
    <source>
        <dbReference type="ARBA" id="ARBA00023012"/>
    </source>
</evidence>
<dbReference type="GO" id="GO:0006355">
    <property type="term" value="P:regulation of DNA-templated transcription"/>
    <property type="evidence" value="ECO:0007669"/>
    <property type="project" value="InterPro"/>
</dbReference>
<dbReference type="PROSITE" id="PS00688">
    <property type="entry name" value="SIGMA54_INTERACT_3"/>
    <property type="match status" value="1"/>
</dbReference>
<keyword evidence="5 16" id="KW-0597">Phosphoprotein</keyword>
<evidence type="ECO:0000313" key="20">
    <source>
        <dbReference type="Proteomes" id="UP000320813"/>
    </source>
</evidence>
<dbReference type="EMBL" id="SGBD01000001">
    <property type="protein sequence ID" value="RZD15117.1"/>
    <property type="molecule type" value="Genomic_DNA"/>
</dbReference>
<dbReference type="Pfam" id="PF00158">
    <property type="entry name" value="Sigma54_activat"/>
    <property type="match status" value="1"/>
</dbReference>
<dbReference type="Pfam" id="PF25601">
    <property type="entry name" value="AAA_lid_14"/>
    <property type="match status" value="1"/>
</dbReference>
<gene>
    <name evidence="19" type="ORF">EVJ47_02270</name>
</gene>
<dbReference type="GO" id="GO:0005737">
    <property type="term" value="C:cytoplasm"/>
    <property type="evidence" value="ECO:0007669"/>
    <property type="project" value="UniProtKB-SubCell"/>
</dbReference>
<evidence type="ECO:0000256" key="3">
    <source>
        <dbReference type="ARBA" id="ARBA00022490"/>
    </source>
</evidence>
<keyword evidence="3" id="KW-0963">Cytoplasm</keyword>
<dbReference type="InterPro" id="IPR001789">
    <property type="entry name" value="Sig_transdc_resp-reg_receiver"/>
</dbReference>
<dbReference type="PRINTS" id="PR01590">
    <property type="entry name" value="HTHFIS"/>
</dbReference>
<dbReference type="InterPro" id="IPR002078">
    <property type="entry name" value="Sigma_54_int"/>
</dbReference>
<feature type="modified residue" description="4-aspartylphosphate" evidence="16">
    <location>
        <position position="53"/>
    </location>
</feature>
<dbReference type="InterPro" id="IPR002197">
    <property type="entry name" value="HTH_Fis"/>
</dbReference>
<dbReference type="SMART" id="SM00448">
    <property type="entry name" value="REC"/>
    <property type="match status" value="1"/>
</dbReference>
<dbReference type="FunFam" id="3.40.50.300:FF:000006">
    <property type="entry name" value="DNA-binding transcriptional regulator NtrC"/>
    <property type="match status" value="1"/>
</dbReference>
<dbReference type="SMART" id="SM00382">
    <property type="entry name" value="AAA"/>
    <property type="match status" value="1"/>
</dbReference>
<evidence type="ECO:0000256" key="11">
    <source>
        <dbReference type="ARBA" id="ARBA00023159"/>
    </source>
</evidence>
<dbReference type="GO" id="GO:0043565">
    <property type="term" value="F:sequence-specific DNA binding"/>
    <property type="evidence" value="ECO:0007669"/>
    <property type="project" value="InterPro"/>
</dbReference>
<dbReference type="Gene3D" id="1.10.10.60">
    <property type="entry name" value="Homeodomain-like"/>
    <property type="match status" value="1"/>
</dbReference>
<proteinExistence type="predicted"/>
<keyword evidence="8" id="KW-0902">Two-component regulatory system</keyword>
<sequence length="481" mass="54929">MQKNRILIVDDEESLVYVLKKLLEDEFIIDTATDGEKAISYIQQNEYFAVFLDIRIPKINGMEVLSYTKKLPYKPNVIIMTAQNTMINAIDAMKKGAYDYITKPFELDEIVGIINKIKKDEYSKTGEGLRSDDFLDTLLVGKSKTMQEVFKTIGKLSHNNLTVLILGESGTGKELVARAIHLNSIRSDKPFVVVNTPSVPSELLESELFGHEKGSYTGANEKREGKFVQANGGTIFLDEIGDMPLNLQAKLLRVLQEKEVEHIGSNKPIKIDVRIIAATNKNLKTMIKDSKFREDLYYRLNVIEITLPPLRERKSDIPILANFFIKKFAKEFFIPEKQLNEDAMIYLQSYNFPGNIRELENAVRRAMVMSPSSILTPEDFKEIINTGNIIPQKYAKDQISDIGSFEDIIRQRIKTYIEKIKNTNLNDVYKTIIGTTEKTVIEEILNICKCNQIKASQLLGINRNTLRKKIKEYNINLKSPK</sequence>
<accession>A0A519BCZ9</accession>
<evidence type="ECO:0000256" key="9">
    <source>
        <dbReference type="ARBA" id="ARBA00023015"/>
    </source>
</evidence>
<evidence type="ECO:0000313" key="19">
    <source>
        <dbReference type="EMBL" id="RZD15117.1"/>
    </source>
</evidence>
<dbReference type="Proteomes" id="UP000320813">
    <property type="component" value="Unassembled WGS sequence"/>
</dbReference>
<dbReference type="Gene3D" id="1.10.8.60">
    <property type="match status" value="1"/>
</dbReference>
<dbReference type="CDD" id="cd00009">
    <property type="entry name" value="AAA"/>
    <property type="match status" value="1"/>
</dbReference>
<keyword evidence="13" id="KW-0535">Nitrogen fixation</keyword>
<name>A0A519BCZ9_9DELT</name>
<evidence type="ECO:0000256" key="13">
    <source>
        <dbReference type="ARBA" id="ARBA00023231"/>
    </source>
</evidence>
<evidence type="ECO:0000256" key="10">
    <source>
        <dbReference type="ARBA" id="ARBA00023125"/>
    </source>
</evidence>
<dbReference type="GO" id="GO:0000160">
    <property type="term" value="P:phosphorelay signal transduction system"/>
    <property type="evidence" value="ECO:0007669"/>
    <property type="project" value="UniProtKB-KW"/>
</dbReference>